<sequence length="113" mass="13506">MQRHAQNNYENDKYCYILDDDIQLEALAGEIMSKHKGRKDTGYTIYSRLFFPTAFELRSKNKVIQLTYLNNYSNNIRIHTIRLLFNQIKICFHQICLELLDEIPKIIFAYLII</sequence>
<evidence type="ECO:0000313" key="2">
    <source>
        <dbReference type="Proteomes" id="UP000009168"/>
    </source>
</evidence>
<dbReference type="RefSeq" id="XP_012654495.1">
    <property type="nucleotide sequence ID" value="XM_012799041.1"/>
</dbReference>
<dbReference type="EMBL" id="GG662588">
    <property type="protein sequence ID" value="EWS72962.1"/>
    <property type="molecule type" value="Genomic_DNA"/>
</dbReference>
<dbReference type="AlphaFoldDB" id="W7X6C8"/>
<dbReference type="Proteomes" id="UP000009168">
    <property type="component" value="Unassembled WGS sequence"/>
</dbReference>
<dbReference type="KEGG" id="tet:TTHERM_000637208"/>
<name>W7X6C8_TETTS</name>
<evidence type="ECO:0000313" key="1">
    <source>
        <dbReference type="EMBL" id="EWS72962.1"/>
    </source>
</evidence>
<dbReference type="GeneID" id="24439953"/>
<gene>
    <name evidence="1" type="ORF">TTHERM_000637208</name>
</gene>
<organism evidence="1 2">
    <name type="scientific">Tetrahymena thermophila (strain SB210)</name>
    <dbReference type="NCBI Taxonomy" id="312017"/>
    <lineage>
        <taxon>Eukaryota</taxon>
        <taxon>Sar</taxon>
        <taxon>Alveolata</taxon>
        <taxon>Ciliophora</taxon>
        <taxon>Intramacronucleata</taxon>
        <taxon>Oligohymenophorea</taxon>
        <taxon>Hymenostomatida</taxon>
        <taxon>Tetrahymenina</taxon>
        <taxon>Tetrahymenidae</taxon>
        <taxon>Tetrahymena</taxon>
    </lineage>
</organism>
<dbReference type="InParanoid" id="W7X6C8"/>
<proteinExistence type="predicted"/>
<protein>
    <submittedName>
        <fullName evidence="1">Uncharacterized protein</fullName>
    </submittedName>
</protein>
<accession>W7X6C8</accession>
<keyword evidence="2" id="KW-1185">Reference proteome</keyword>
<reference evidence="2" key="1">
    <citation type="journal article" date="2006" name="PLoS Biol.">
        <title>Macronuclear genome sequence of the ciliate Tetrahymena thermophila, a model eukaryote.</title>
        <authorList>
            <person name="Eisen J.A."/>
            <person name="Coyne R.S."/>
            <person name="Wu M."/>
            <person name="Wu D."/>
            <person name="Thiagarajan M."/>
            <person name="Wortman J.R."/>
            <person name="Badger J.H."/>
            <person name="Ren Q."/>
            <person name="Amedeo P."/>
            <person name="Jones K.M."/>
            <person name="Tallon L.J."/>
            <person name="Delcher A.L."/>
            <person name="Salzberg S.L."/>
            <person name="Silva J.C."/>
            <person name="Haas B.J."/>
            <person name="Majoros W.H."/>
            <person name="Farzad M."/>
            <person name="Carlton J.M."/>
            <person name="Smith R.K. Jr."/>
            <person name="Garg J."/>
            <person name="Pearlman R.E."/>
            <person name="Karrer K.M."/>
            <person name="Sun L."/>
            <person name="Manning G."/>
            <person name="Elde N.C."/>
            <person name="Turkewitz A.P."/>
            <person name="Asai D.J."/>
            <person name="Wilkes D.E."/>
            <person name="Wang Y."/>
            <person name="Cai H."/>
            <person name="Collins K."/>
            <person name="Stewart B.A."/>
            <person name="Lee S.R."/>
            <person name="Wilamowska K."/>
            <person name="Weinberg Z."/>
            <person name="Ruzzo W.L."/>
            <person name="Wloga D."/>
            <person name="Gaertig J."/>
            <person name="Frankel J."/>
            <person name="Tsao C.-C."/>
            <person name="Gorovsky M.A."/>
            <person name="Keeling P.J."/>
            <person name="Waller R.F."/>
            <person name="Patron N.J."/>
            <person name="Cherry J.M."/>
            <person name="Stover N.A."/>
            <person name="Krieger C.J."/>
            <person name="del Toro C."/>
            <person name="Ryder H.F."/>
            <person name="Williamson S.C."/>
            <person name="Barbeau R.A."/>
            <person name="Hamilton E.P."/>
            <person name="Orias E."/>
        </authorList>
    </citation>
    <scope>NUCLEOTIDE SEQUENCE [LARGE SCALE GENOMIC DNA]</scope>
    <source>
        <strain evidence="2">SB210</strain>
    </source>
</reference>